<evidence type="ECO:0000313" key="2">
    <source>
        <dbReference type="EMBL" id="EGC16125.1"/>
    </source>
</evidence>
<dbReference type="AlphaFoldDB" id="F0F2W3"/>
<accession>F0F2W3</accession>
<sequence length="66" mass="7254">MQAAFSSQPNDEKQPALLLNNPVSDGTISNAPTINQNKGKIQTQSRNTKNVHSNICKNKFTSHTNM</sequence>
<dbReference type="HOGENOM" id="CLU_2825366_0_0_4"/>
<dbReference type="STRING" id="888741.HMPREF9098_2448"/>
<dbReference type="RefSeq" id="WP_003784752.1">
    <property type="nucleotide sequence ID" value="NZ_GL870929.1"/>
</dbReference>
<comment type="caution">
    <text evidence="2">The sequence shown here is derived from an EMBL/GenBank/DDBJ whole genome shotgun (WGS) entry which is preliminary data.</text>
</comment>
<organism evidence="2 3">
    <name type="scientific">Kingella denitrificans ATCC 33394</name>
    <dbReference type="NCBI Taxonomy" id="888741"/>
    <lineage>
        <taxon>Bacteria</taxon>
        <taxon>Pseudomonadati</taxon>
        <taxon>Pseudomonadota</taxon>
        <taxon>Betaproteobacteria</taxon>
        <taxon>Neisseriales</taxon>
        <taxon>Neisseriaceae</taxon>
        <taxon>Kingella</taxon>
    </lineage>
</organism>
<dbReference type="Proteomes" id="UP000004088">
    <property type="component" value="Unassembled WGS sequence"/>
</dbReference>
<keyword evidence="3" id="KW-1185">Reference proteome</keyword>
<dbReference type="EMBL" id="AEWV01000046">
    <property type="protein sequence ID" value="EGC16125.1"/>
    <property type="molecule type" value="Genomic_DNA"/>
</dbReference>
<name>F0F2W3_9NEIS</name>
<evidence type="ECO:0000256" key="1">
    <source>
        <dbReference type="SAM" id="MobiDB-lite"/>
    </source>
</evidence>
<reference evidence="2 3" key="1">
    <citation type="submission" date="2011-01" db="EMBL/GenBank/DDBJ databases">
        <authorList>
            <person name="Muzny D."/>
            <person name="Qin X."/>
            <person name="Deng J."/>
            <person name="Jiang H."/>
            <person name="Liu Y."/>
            <person name="Qu J."/>
            <person name="Song X.-Z."/>
            <person name="Zhang L."/>
            <person name="Thornton R."/>
            <person name="Coyle M."/>
            <person name="Francisco L."/>
            <person name="Jackson L."/>
            <person name="Javaid M."/>
            <person name="Korchina V."/>
            <person name="Kovar C."/>
            <person name="Mata R."/>
            <person name="Mathew T."/>
            <person name="Ngo R."/>
            <person name="Nguyen L."/>
            <person name="Nguyen N."/>
            <person name="Okwuonu G."/>
            <person name="Ongeri F."/>
            <person name="Pham C."/>
            <person name="Simmons D."/>
            <person name="Wilczek-Boney K."/>
            <person name="Hale W."/>
            <person name="Jakkamsetti A."/>
            <person name="Pham P."/>
            <person name="Ruth R."/>
            <person name="San Lucas F."/>
            <person name="Warren J."/>
            <person name="Zhang J."/>
            <person name="Zhao Z."/>
            <person name="Zhou C."/>
            <person name="Zhu D."/>
            <person name="Lee S."/>
            <person name="Bess C."/>
            <person name="Blankenburg K."/>
            <person name="Forbes L."/>
            <person name="Fu Q."/>
            <person name="Gubbala S."/>
            <person name="Hirani K."/>
            <person name="Jayaseelan J.C."/>
            <person name="Lara F."/>
            <person name="Munidasa M."/>
            <person name="Palculict T."/>
            <person name="Patil S."/>
            <person name="Pu L.-L."/>
            <person name="Saada N."/>
            <person name="Tang L."/>
            <person name="Weissenberger G."/>
            <person name="Zhu Y."/>
            <person name="Hemphill L."/>
            <person name="Shang Y."/>
            <person name="Youmans B."/>
            <person name="Ayvaz T."/>
            <person name="Ross M."/>
            <person name="Santibanez J."/>
            <person name="Aqrawi P."/>
            <person name="Gross S."/>
            <person name="Joshi V."/>
            <person name="Fowler G."/>
            <person name="Nazareth L."/>
            <person name="Reid J."/>
            <person name="Worley K."/>
            <person name="Petrosino J."/>
            <person name="Highlander S."/>
            <person name="Gibbs R."/>
        </authorList>
    </citation>
    <scope>NUCLEOTIDE SEQUENCE [LARGE SCALE GENOMIC DNA]</scope>
    <source>
        <strain evidence="2 3">ATCC 33394</strain>
    </source>
</reference>
<feature type="compositionally biased region" description="Polar residues" evidence="1">
    <location>
        <begin position="21"/>
        <end position="66"/>
    </location>
</feature>
<protein>
    <submittedName>
        <fullName evidence="2">Uncharacterized protein</fullName>
    </submittedName>
</protein>
<evidence type="ECO:0000313" key="3">
    <source>
        <dbReference type="Proteomes" id="UP000004088"/>
    </source>
</evidence>
<proteinExistence type="predicted"/>
<feature type="region of interest" description="Disordered" evidence="1">
    <location>
        <begin position="1"/>
        <end position="66"/>
    </location>
</feature>
<gene>
    <name evidence="2" type="ORF">HMPREF9098_2448</name>
</gene>